<name>A0A835JLZ7_9ROSI</name>
<dbReference type="InterPro" id="IPR027944">
    <property type="entry name" value="SEO_C"/>
</dbReference>
<dbReference type="Pfam" id="PF14576">
    <property type="entry name" value="SEO_N"/>
    <property type="match status" value="2"/>
</dbReference>
<dbReference type="EMBL" id="JADGMS010000012">
    <property type="protein sequence ID" value="KAF9671641.1"/>
    <property type="molecule type" value="Genomic_DNA"/>
</dbReference>
<dbReference type="GO" id="GO:0010088">
    <property type="term" value="P:phloem development"/>
    <property type="evidence" value="ECO:0007669"/>
    <property type="project" value="InterPro"/>
</dbReference>
<feature type="domain" description="Sieve element occlusion N-terminal" evidence="1">
    <location>
        <begin position="25"/>
        <end position="120"/>
    </location>
</feature>
<evidence type="ECO:0000259" key="2">
    <source>
        <dbReference type="Pfam" id="PF14577"/>
    </source>
</evidence>
<comment type="caution">
    <text evidence="3">The sequence shown here is derived from an EMBL/GenBank/DDBJ whole genome shotgun (WGS) entry which is preliminary data.</text>
</comment>
<feature type="domain" description="Sieve element occlusion C-terminal" evidence="2">
    <location>
        <begin position="514"/>
        <end position="750"/>
    </location>
</feature>
<dbReference type="OrthoDB" id="815202at2759"/>
<proteinExistence type="predicted"/>
<dbReference type="Proteomes" id="UP000657918">
    <property type="component" value="Unassembled WGS sequence"/>
</dbReference>
<dbReference type="PANTHER" id="PTHR33232">
    <property type="entry name" value="PROTEIN SIEVE ELEMENT OCCLUSION B-LIKE"/>
    <property type="match status" value="1"/>
</dbReference>
<evidence type="ECO:0000259" key="1">
    <source>
        <dbReference type="Pfam" id="PF14576"/>
    </source>
</evidence>
<dbReference type="InterPro" id="IPR027942">
    <property type="entry name" value="SEO_N"/>
</dbReference>
<gene>
    <name evidence="3" type="ORF">SADUNF_Sadunf12G0068700</name>
</gene>
<sequence length="752" mass="84954">MASNSMRTPAMNQVIPNEIWVSLESEDSTTMKAVRASHAPDGRKVDVKPMLRIIDNILLRAAPGIVEFHIILIHADKLSFMHGTYEDKGSLKDHIISRSDVDVKLKTLASIIKKVSSELFSYNNLVLSGTFKANSNVNQTIIPYGATMDCKCSCSGGRDVNATVMMILDTLSSYSWDAKVVLTVAAFIVNYGHEFLLFTSSEANNSALAQSIAFLKQLRDITDHAKFSKAKIDAIIELIKVIMAVTRYIVELHNLPLESIATDETPMSNAKAFIPKAAYWTMLSVVICASYIASLSGHEESTTELLDLARLGSEGSKILVILRSYKTIYKEYEDEKSKPAYWDLVKTVTSTHSDNVTILKTLLLVNDGKQHLVGHTNKRIHIEELREKNVFLLVSGLDLSKEEIDVLGKLYQEAKTKGEIQYEVVWIPVMETIAWDQEKQQKFEELLALMPWYAVPAPSKIKAEVIKYIKTEWKFERKMIFVPLDRQGKFGSLNAIDMYLIHGNKALSSIFSEKEESLWETQKTWTLELLLGGIDNNFSHVLDWTKQGTMVCLYGGDDIEWIREFTKATKDAVKNISSATRLELVYVGKKSAIKEVGNINTSIENENLSRIWSDLTSIWLFWTRLESMLYLKMQQCKNSRNDLIMQELTTLLSYDDSDRGWALFCKGSSEMALAKGDVALKSMEEFSEWRDAADQNGLFPALSSYIKKSQKKQHCSRIILSGDRQEIPSKKLSSDGCECSMEKCFVYRCCAD</sequence>
<accession>A0A835JLZ7</accession>
<dbReference type="Pfam" id="PF14577">
    <property type="entry name" value="SEO_C"/>
    <property type="match status" value="1"/>
</dbReference>
<evidence type="ECO:0000313" key="3">
    <source>
        <dbReference type="EMBL" id="KAF9671641.1"/>
    </source>
</evidence>
<feature type="domain" description="Sieve element occlusion N-terminal" evidence="1">
    <location>
        <begin position="149"/>
        <end position="352"/>
    </location>
</feature>
<dbReference type="AlphaFoldDB" id="A0A835JLZ7"/>
<dbReference type="PANTHER" id="PTHR33232:SF20">
    <property type="entry name" value="PROTEIN SIEVE ELEMENT OCCLUSION B-LIKE"/>
    <property type="match status" value="1"/>
</dbReference>
<protein>
    <submittedName>
        <fullName evidence="3">Uncharacterized protein</fullName>
    </submittedName>
</protein>
<organism evidence="3 4">
    <name type="scientific">Salix dunnii</name>
    <dbReference type="NCBI Taxonomy" id="1413687"/>
    <lineage>
        <taxon>Eukaryota</taxon>
        <taxon>Viridiplantae</taxon>
        <taxon>Streptophyta</taxon>
        <taxon>Embryophyta</taxon>
        <taxon>Tracheophyta</taxon>
        <taxon>Spermatophyta</taxon>
        <taxon>Magnoliopsida</taxon>
        <taxon>eudicotyledons</taxon>
        <taxon>Gunneridae</taxon>
        <taxon>Pentapetalae</taxon>
        <taxon>rosids</taxon>
        <taxon>fabids</taxon>
        <taxon>Malpighiales</taxon>
        <taxon>Salicaceae</taxon>
        <taxon>Saliceae</taxon>
        <taxon>Salix</taxon>
    </lineage>
</organism>
<keyword evidence="4" id="KW-1185">Reference proteome</keyword>
<reference evidence="3 4" key="1">
    <citation type="submission" date="2020-10" db="EMBL/GenBank/DDBJ databases">
        <title>Plant Genome Project.</title>
        <authorList>
            <person name="Zhang R.-G."/>
        </authorList>
    </citation>
    <scope>NUCLEOTIDE SEQUENCE [LARGE SCALE GENOMIC DNA]</scope>
    <source>
        <strain evidence="3">FAFU-HL-1</strain>
        <tissue evidence="3">Leaf</tissue>
    </source>
</reference>
<dbReference type="InterPro" id="IPR039299">
    <property type="entry name" value="SEOA"/>
</dbReference>
<evidence type="ECO:0000313" key="4">
    <source>
        <dbReference type="Proteomes" id="UP000657918"/>
    </source>
</evidence>